<evidence type="ECO:0000313" key="5">
    <source>
        <dbReference type="EMBL" id="QIM64487.1"/>
    </source>
</evidence>
<dbReference type="SMART" id="SM00420">
    <property type="entry name" value="HTH_DEOR"/>
    <property type="match status" value="1"/>
</dbReference>
<dbReference type="Proteomes" id="UP000502287">
    <property type="component" value="Chromosome"/>
</dbReference>
<reference evidence="5 8" key="1">
    <citation type="submission" date="2016-03" db="EMBL/GenBank/DDBJ databases">
        <authorList>
            <person name="Hansen M.J."/>
            <person name="Bojesen A.M."/>
            <person name="Planet P."/>
        </authorList>
    </citation>
    <scope>NUCLEOTIDE SEQUENCE [LARGE SCALE GENOMIC DNA]</scope>
    <source>
        <strain evidence="5 8">HPA 21</strain>
    </source>
</reference>
<dbReference type="InterPro" id="IPR036390">
    <property type="entry name" value="WH_DNA-bd_sf"/>
</dbReference>
<dbReference type="InterPro" id="IPR050313">
    <property type="entry name" value="Carb_Metab_HTH_regulators"/>
</dbReference>
<evidence type="ECO:0000259" key="4">
    <source>
        <dbReference type="PROSITE" id="PS51000"/>
    </source>
</evidence>
<dbReference type="InterPro" id="IPR001034">
    <property type="entry name" value="DeoR_HTH"/>
</dbReference>
<dbReference type="PANTHER" id="PTHR30363:SF55">
    <property type="entry name" value="HTH-TYPE TRANSCRIPTIONAL REGULATOR ULAR"/>
    <property type="match status" value="1"/>
</dbReference>
<dbReference type="NCBIfam" id="NF010034">
    <property type="entry name" value="PRK13509.1"/>
    <property type="match status" value="1"/>
</dbReference>
<dbReference type="SMART" id="SM01134">
    <property type="entry name" value="DeoRC"/>
    <property type="match status" value="1"/>
</dbReference>
<evidence type="ECO:0000256" key="3">
    <source>
        <dbReference type="ARBA" id="ARBA00023163"/>
    </source>
</evidence>
<dbReference type="SUPFAM" id="SSF100950">
    <property type="entry name" value="NagB/RpiA/CoA transferase-like"/>
    <property type="match status" value="1"/>
</dbReference>
<reference evidence="6 7" key="2">
    <citation type="submission" date="2018-11" db="EMBL/GenBank/DDBJ databases">
        <title>Genomic Encyclopedia of Type Strains, Phase IV (KMG-IV): sequencing the most valuable type-strain genomes for metagenomic binning, comparative biology and taxonomic classification.</title>
        <authorList>
            <person name="Goeker M."/>
        </authorList>
    </citation>
    <scope>NUCLEOTIDE SEQUENCE [LARGE SCALE GENOMIC DNA]</scope>
    <source>
        <strain evidence="6 7">DSM 25797</strain>
    </source>
</reference>
<keyword evidence="2" id="KW-0238">DNA-binding</keyword>
<dbReference type="RefSeq" id="WP_123957306.1">
    <property type="nucleotide sequence ID" value="NZ_CP015029.1"/>
</dbReference>
<accession>A0AAE7C1W8</accession>
<dbReference type="GO" id="GO:0003677">
    <property type="term" value="F:DNA binding"/>
    <property type="evidence" value="ECO:0007669"/>
    <property type="project" value="UniProtKB-KW"/>
</dbReference>
<dbReference type="Pfam" id="PF00455">
    <property type="entry name" value="DeoRC"/>
    <property type="match status" value="1"/>
</dbReference>
<evidence type="ECO:0000313" key="6">
    <source>
        <dbReference type="EMBL" id="RPE91892.1"/>
    </source>
</evidence>
<proteinExistence type="predicted"/>
<evidence type="ECO:0000313" key="7">
    <source>
        <dbReference type="Proteomes" id="UP000276901"/>
    </source>
</evidence>
<dbReference type="GO" id="GO:0003700">
    <property type="term" value="F:DNA-binding transcription factor activity"/>
    <property type="evidence" value="ECO:0007669"/>
    <property type="project" value="InterPro"/>
</dbReference>
<protein>
    <submittedName>
        <fullName evidence="5 6">Transcriptional regulator</fullName>
    </submittedName>
</protein>
<keyword evidence="7" id="KW-1185">Reference proteome</keyword>
<evidence type="ECO:0000256" key="2">
    <source>
        <dbReference type="ARBA" id="ARBA00023125"/>
    </source>
</evidence>
<dbReference type="PANTHER" id="PTHR30363">
    <property type="entry name" value="HTH-TYPE TRANSCRIPTIONAL REGULATOR SRLR-RELATED"/>
    <property type="match status" value="1"/>
</dbReference>
<dbReference type="EMBL" id="CP015029">
    <property type="protein sequence ID" value="QIM64487.1"/>
    <property type="molecule type" value="Genomic_DNA"/>
</dbReference>
<dbReference type="KEGG" id="fcl:A4G17_03010"/>
<keyword evidence="3" id="KW-0804">Transcription</keyword>
<dbReference type="Gene3D" id="1.10.10.10">
    <property type="entry name" value="Winged helix-like DNA-binding domain superfamily/Winged helix DNA-binding domain"/>
    <property type="match status" value="1"/>
</dbReference>
<dbReference type="PRINTS" id="PR00037">
    <property type="entry name" value="HTHLACR"/>
</dbReference>
<dbReference type="Proteomes" id="UP000276901">
    <property type="component" value="Unassembled WGS sequence"/>
</dbReference>
<dbReference type="InterPro" id="IPR037171">
    <property type="entry name" value="NagB/RpiA_transferase-like"/>
</dbReference>
<sequence length="252" mass="27759">MNENYRHRQLLNLLAERKALSTQEIITLLNISPATARRDITKLNEQGRLKKVRNGAEAVEEKPFRPRPIAVTNSINNADEKQRIAEAAAQLCQDGESVILTCGSTMLMLGSSLCGHNVQIMTNFLPLANYLIEHDHNDVVIMGGQYNKNQAIMLSLNTNAEAIYAADVMFTSGKGLTTDGLYKTDMLIANSEQRMLSRIGKLVVLLDSTKLGKQAGMLFSDIQHIDVLITGKEADPEIIALLKTKGLEIILA</sequence>
<dbReference type="PROSITE" id="PS51000">
    <property type="entry name" value="HTH_DEOR_2"/>
    <property type="match status" value="1"/>
</dbReference>
<organism evidence="5 8">
    <name type="scientific">Frederiksenia canicola</name>
    <dbReference type="NCBI Taxonomy" id="123824"/>
    <lineage>
        <taxon>Bacteria</taxon>
        <taxon>Pseudomonadati</taxon>
        <taxon>Pseudomonadota</taxon>
        <taxon>Gammaproteobacteria</taxon>
        <taxon>Pasteurellales</taxon>
        <taxon>Pasteurellaceae</taxon>
        <taxon>Frederiksenia</taxon>
    </lineage>
</organism>
<dbReference type="InterPro" id="IPR018356">
    <property type="entry name" value="Tscrpt_reg_HTH_DeoR_CS"/>
</dbReference>
<name>A0AAE7C1W8_9PAST</name>
<dbReference type="InterPro" id="IPR036388">
    <property type="entry name" value="WH-like_DNA-bd_sf"/>
</dbReference>
<dbReference type="AlphaFoldDB" id="A0AAE7C1W8"/>
<keyword evidence="1" id="KW-0805">Transcription regulation</keyword>
<dbReference type="PROSITE" id="PS00894">
    <property type="entry name" value="HTH_DEOR_1"/>
    <property type="match status" value="1"/>
</dbReference>
<evidence type="ECO:0000256" key="1">
    <source>
        <dbReference type="ARBA" id="ARBA00023015"/>
    </source>
</evidence>
<evidence type="ECO:0000313" key="8">
    <source>
        <dbReference type="Proteomes" id="UP000502287"/>
    </source>
</evidence>
<gene>
    <name evidence="5" type="ORF">A4G17_03010</name>
    <name evidence="6" type="ORF">EDC49_1684</name>
</gene>
<dbReference type="EMBL" id="RKQT01000004">
    <property type="protein sequence ID" value="RPE91892.1"/>
    <property type="molecule type" value="Genomic_DNA"/>
</dbReference>
<dbReference type="InterPro" id="IPR014036">
    <property type="entry name" value="DeoR-like_C"/>
</dbReference>
<feature type="domain" description="HTH deoR-type" evidence="4">
    <location>
        <begin position="3"/>
        <end position="58"/>
    </location>
</feature>
<dbReference type="SUPFAM" id="SSF46785">
    <property type="entry name" value="Winged helix' DNA-binding domain"/>
    <property type="match status" value="1"/>
</dbReference>
<dbReference type="Pfam" id="PF08220">
    <property type="entry name" value="HTH_DeoR"/>
    <property type="match status" value="1"/>
</dbReference>